<dbReference type="Proteomes" id="UP001385499">
    <property type="component" value="Unassembled WGS sequence"/>
</dbReference>
<organism evidence="2 3">
    <name type="scientific">Roseibium algae</name>
    <dbReference type="NCBI Taxonomy" id="3123038"/>
    <lineage>
        <taxon>Bacteria</taxon>
        <taxon>Pseudomonadati</taxon>
        <taxon>Pseudomonadota</taxon>
        <taxon>Alphaproteobacteria</taxon>
        <taxon>Hyphomicrobiales</taxon>
        <taxon>Stappiaceae</taxon>
        <taxon>Roseibium</taxon>
    </lineage>
</organism>
<dbReference type="EMBL" id="JBAKIA010000014">
    <property type="protein sequence ID" value="MEJ8475951.1"/>
    <property type="molecule type" value="Genomic_DNA"/>
</dbReference>
<gene>
    <name evidence="2" type="ORF">V6575_17805</name>
</gene>
<dbReference type="RefSeq" id="WP_340276239.1">
    <property type="nucleotide sequence ID" value="NZ_JBAKIA010000014.1"/>
</dbReference>
<keyword evidence="1" id="KW-0812">Transmembrane</keyword>
<proteinExistence type="predicted"/>
<accession>A0ABU8TQF0</accession>
<name>A0ABU8TQF0_9HYPH</name>
<evidence type="ECO:0000313" key="3">
    <source>
        <dbReference type="Proteomes" id="UP001385499"/>
    </source>
</evidence>
<feature type="transmembrane region" description="Helical" evidence="1">
    <location>
        <begin position="32"/>
        <end position="51"/>
    </location>
</feature>
<protein>
    <submittedName>
        <fullName evidence="2">Uncharacterized protein</fullName>
    </submittedName>
</protein>
<comment type="caution">
    <text evidence="2">The sequence shown here is derived from an EMBL/GenBank/DDBJ whole genome shotgun (WGS) entry which is preliminary data.</text>
</comment>
<keyword evidence="1" id="KW-1133">Transmembrane helix</keyword>
<keyword evidence="3" id="KW-1185">Reference proteome</keyword>
<keyword evidence="1" id="KW-0472">Membrane</keyword>
<reference evidence="2 3" key="1">
    <citation type="submission" date="2024-02" db="EMBL/GenBank/DDBJ databases">
        <title>Roseibium algae sp. nov., isolated from marine alga (Grateloupia sp.), showing potential in myo-inositol conversion.</title>
        <authorList>
            <person name="Wang Y."/>
        </authorList>
    </citation>
    <scope>NUCLEOTIDE SEQUENCE [LARGE SCALE GENOMIC DNA]</scope>
    <source>
        <strain evidence="2 3">H3510</strain>
    </source>
</reference>
<sequence length="126" mass="13454">MTHCSAFQTNTFLQEFGNQSFDDHSQAVGTRVVSVLILSILAIILAVFLAFEPLNASARAADQSAALGKSDRIESDQTGNCNGVARRACGVSLSENITVRKVGFVTIDRPSTEPNTSNLVRVPRGS</sequence>
<evidence type="ECO:0000313" key="2">
    <source>
        <dbReference type="EMBL" id="MEJ8475951.1"/>
    </source>
</evidence>
<evidence type="ECO:0000256" key="1">
    <source>
        <dbReference type="SAM" id="Phobius"/>
    </source>
</evidence>